<sequence>MEYQAYSQAIRQEYAWVSELEYIIGRKQVLERFWQREKIYFTPLRLLIAVKSWATAVKRFNDELFMEFDFYSFVWIITKDTIYT</sequence>
<proteinExistence type="predicted"/>
<dbReference type="AlphaFoldDB" id="A0A1Z4V5I6"/>
<keyword evidence="2" id="KW-1185">Reference proteome</keyword>
<name>A0A1Z4V5I6_9CYAN</name>
<evidence type="ECO:0000313" key="1">
    <source>
        <dbReference type="EMBL" id="BAZ86821.1"/>
    </source>
</evidence>
<organism evidence="1 2">
    <name type="scientific">Dolichospermum compactum NIES-806</name>
    <dbReference type="NCBI Taxonomy" id="1973481"/>
    <lineage>
        <taxon>Bacteria</taxon>
        <taxon>Bacillati</taxon>
        <taxon>Cyanobacteriota</taxon>
        <taxon>Cyanophyceae</taxon>
        <taxon>Nostocales</taxon>
        <taxon>Aphanizomenonaceae</taxon>
        <taxon>Dolichospermum</taxon>
        <taxon>Dolichospermum compactum</taxon>
    </lineage>
</organism>
<reference evidence="1 2" key="1">
    <citation type="submission" date="2017-06" db="EMBL/GenBank/DDBJ databases">
        <title>Genome sequencing of cyanobaciteial culture collection at National Institute for Environmental Studies (NIES).</title>
        <authorList>
            <person name="Hirose Y."/>
            <person name="Shimura Y."/>
            <person name="Fujisawa T."/>
            <person name="Nakamura Y."/>
            <person name="Kawachi M."/>
        </authorList>
    </citation>
    <scope>NUCLEOTIDE SEQUENCE [LARGE SCALE GENOMIC DNA]</scope>
    <source>
        <strain evidence="1 2">NIES-806</strain>
    </source>
</reference>
<evidence type="ECO:0000313" key="2">
    <source>
        <dbReference type="Proteomes" id="UP000218702"/>
    </source>
</evidence>
<accession>A0A1Z4V5I6</accession>
<dbReference type="EMBL" id="AP018316">
    <property type="protein sequence ID" value="BAZ86821.1"/>
    <property type="molecule type" value="Genomic_DNA"/>
</dbReference>
<dbReference type="KEGG" id="dcm:NIES806_30370"/>
<dbReference type="Proteomes" id="UP000218702">
    <property type="component" value="Chromosome"/>
</dbReference>
<protein>
    <submittedName>
        <fullName evidence="1">Uncharacterized protein</fullName>
    </submittedName>
</protein>
<gene>
    <name evidence="1" type="ORF">NIES806_30370</name>
</gene>